<evidence type="ECO:0000256" key="2">
    <source>
        <dbReference type="ARBA" id="ARBA00009387"/>
    </source>
</evidence>
<dbReference type="Gene3D" id="1.10.530.10">
    <property type="match status" value="1"/>
</dbReference>
<name>A0A084U9P9_9HYPH</name>
<dbReference type="PANTHER" id="PTHR37423">
    <property type="entry name" value="SOLUBLE LYTIC MUREIN TRANSGLYCOSYLASE-RELATED"/>
    <property type="match status" value="1"/>
</dbReference>
<dbReference type="OrthoDB" id="9788661at2"/>
<feature type="region of interest" description="Disordered" evidence="3">
    <location>
        <begin position="56"/>
        <end position="85"/>
    </location>
</feature>
<dbReference type="PATRIC" id="fig|472175.3.peg.717"/>
<dbReference type="Pfam" id="PF01464">
    <property type="entry name" value="SLT"/>
    <property type="match status" value="1"/>
</dbReference>
<evidence type="ECO:0000259" key="5">
    <source>
        <dbReference type="Pfam" id="PF01464"/>
    </source>
</evidence>
<protein>
    <submittedName>
        <fullName evidence="6">Lytic transglycosylase, catalytic</fullName>
    </submittedName>
</protein>
<feature type="signal peptide" evidence="4">
    <location>
        <begin position="1"/>
        <end position="22"/>
    </location>
</feature>
<evidence type="ECO:0000313" key="6">
    <source>
        <dbReference type="EMBL" id="KFB09685.1"/>
    </source>
</evidence>
<feature type="chain" id="PRO_5001783208" evidence="4">
    <location>
        <begin position="23"/>
        <end position="225"/>
    </location>
</feature>
<dbReference type="eggNOG" id="COG0741">
    <property type="taxonomic scope" value="Bacteria"/>
</dbReference>
<feature type="compositionally biased region" description="Low complexity" evidence="3">
    <location>
        <begin position="56"/>
        <end position="66"/>
    </location>
</feature>
<evidence type="ECO:0000256" key="3">
    <source>
        <dbReference type="SAM" id="MobiDB-lite"/>
    </source>
</evidence>
<keyword evidence="7" id="KW-1185">Reference proteome</keyword>
<feature type="domain" description="Transglycosylase SLT" evidence="5">
    <location>
        <begin position="109"/>
        <end position="206"/>
    </location>
</feature>
<dbReference type="RefSeq" id="WP_036479787.1">
    <property type="nucleotide sequence ID" value="NZ_JMQM01000001.1"/>
</dbReference>
<dbReference type="InterPro" id="IPR008258">
    <property type="entry name" value="Transglycosylase_SLT_dom_1"/>
</dbReference>
<comment type="similarity">
    <text evidence="2">Belongs to the virb1 family.</text>
</comment>
<accession>A0A084U9P9</accession>
<dbReference type="InterPro" id="IPR023346">
    <property type="entry name" value="Lysozyme-like_dom_sf"/>
</dbReference>
<comment type="caution">
    <text evidence="6">The sequence shown here is derived from an EMBL/GenBank/DDBJ whole genome shotgun (WGS) entry which is preliminary data.</text>
</comment>
<dbReference type="SUPFAM" id="SSF53955">
    <property type="entry name" value="Lysozyme-like"/>
    <property type="match status" value="1"/>
</dbReference>
<comment type="similarity">
    <text evidence="1">Belongs to the transglycosylase Slt family.</text>
</comment>
<organism evidence="6 7">
    <name type="scientific">Nitratireductor basaltis</name>
    <dbReference type="NCBI Taxonomy" id="472175"/>
    <lineage>
        <taxon>Bacteria</taxon>
        <taxon>Pseudomonadati</taxon>
        <taxon>Pseudomonadota</taxon>
        <taxon>Alphaproteobacteria</taxon>
        <taxon>Hyphomicrobiales</taxon>
        <taxon>Phyllobacteriaceae</taxon>
        <taxon>Nitratireductor</taxon>
    </lineage>
</organism>
<dbReference type="STRING" id="472175.EL18_00702"/>
<dbReference type="PANTHER" id="PTHR37423:SF2">
    <property type="entry name" value="MEMBRANE-BOUND LYTIC MUREIN TRANSGLYCOSYLASE C"/>
    <property type="match status" value="1"/>
</dbReference>
<evidence type="ECO:0000313" key="7">
    <source>
        <dbReference type="Proteomes" id="UP000053675"/>
    </source>
</evidence>
<evidence type="ECO:0000256" key="1">
    <source>
        <dbReference type="ARBA" id="ARBA00007734"/>
    </source>
</evidence>
<sequence length="225" mass="23450">MKIHVFLAAALAAGTISFAANAKDGPAAPQTQQAASQNQKTFGDLMKDVLRAGQKPKGAAAASAQAKSKKLNIDNTTTASVRTPKKTAAKTAAVKAQRASGSRPYHSIVAKYASQYGVPVSLAHAVISVESNYRPSARGAAGEVGLMQIKPATARMMGYSGSVKALYNPETNIKYGLKYLAKAHKLGGGTTCGTILKYNAGHGAKRMNPISSAYCKKVQRILAKG</sequence>
<dbReference type="EMBL" id="JMQM01000001">
    <property type="protein sequence ID" value="KFB09685.1"/>
    <property type="molecule type" value="Genomic_DNA"/>
</dbReference>
<reference evidence="6 7" key="1">
    <citation type="submission" date="2014-05" db="EMBL/GenBank/DDBJ databases">
        <title>Draft Genome Sequence of Nitratireductor basaltis Strain UMTGB225, A Marine Bacterium Isolated from Green Barrel Tunicate.</title>
        <authorList>
            <person name="Gan H.Y."/>
        </authorList>
    </citation>
    <scope>NUCLEOTIDE SEQUENCE [LARGE SCALE GENOMIC DNA]</scope>
    <source>
        <strain evidence="6 7">UMTGB225</strain>
    </source>
</reference>
<gene>
    <name evidence="6" type="ORF">EL18_00702</name>
</gene>
<evidence type="ECO:0000256" key="4">
    <source>
        <dbReference type="SAM" id="SignalP"/>
    </source>
</evidence>
<dbReference type="AlphaFoldDB" id="A0A084U9P9"/>
<dbReference type="Proteomes" id="UP000053675">
    <property type="component" value="Unassembled WGS sequence"/>
</dbReference>
<proteinExistence type="inferred from homology"/>
<keyword evidence="4" id="KW-0732">Signal</keyword>